<evidence type="ECO:0008006" key="3">
    <source>
        <dbReference type="Google" id="ProtNLM"/>
    </source>
</evidence>
<proteinExistence type="predicted"/>
<evidence type="ECO:0000313" key="2">
    <source>
        <dbReference type="Proteomes" id="UP000236291"/>
    </source>
</evidence>
<organism evidence="1 2">
    <name type="scientific">Trifolium pratense</name>
    <name type="common">Red clover</name>
    <dbReference type="NCBI Taxonomy" id="57577"/>
    <lineage>
        <taxon>Eukaryota</taxon>
        <taxon>Viridiplantae</taxon>
        <taxon>Streptophyta</taxon>
        <taxon>Embryophyta</taxon>
        <taxon>Tracheophyta</taxon>
        <taxon>Spermatophyta</taxon>
        <taxon>Magnoliopsida</taxon>
        <taxon>eudicotyledons</taxon>
        <taxon>Gunneridae</taxon>
        <taxon>Pentapetalae</taxon>
        <taxon>rosids</taxon>
        <taxon>fabids</taxon>
        <taxon>Fabales</taxon>
        <taxon>Fabaceae</taxon>
        <taxon>Papilionoideae</taxon>
        <taxon>50 kb inversion clade</taxon>
        <taxon>NPAAA clade</taxon>
        <taxon>Hologalegina</taxon>
        <taxon>IRL clade</taxon>
        <taxon>Trifolieae</taxon>
        <taxon>Trifolium</taxon>
    </lineage>
</organism>
<dbReference type="Proteomes" id="UP000236291">
    <property type="component" value="Unassembled WGS sequence"/>
</dbReference>
<accession>A0A2K3NGC1</accession>
<gene>
    <name evidence="1" type="ORF">L195_g025392</name>
</gene>
<reference evidence="1 2" key="2">
    <citation type="journal article" date="2017" name="Front. Plant Sci.">
        <title>Gene Classification and Mining of Molecular Markers Useful in Red Clover (Trifolium pratense) Breeding.</title>
        <authorList>
            <person name="Istvanek J."/>
            <person name="Dluhosova J."/>
            <person name="Dluhos P."/>
            <person name="Patkova L."/>
            <person name="Nedelnik J."/>
            <person name="Repkova J."/>
        </authorList>
    </citation>
    <scope>NUCLEOTIDE SEQUENCE [LARGE SCALE GENOMIC DNA]</scope>
    <source>
        <strain evidence="2">cv. Tatra</strain>
        <tissue evidence="1">Young leaves</tissue>
    </source>
</reference>
<evidence type="ECO:0000313" key="1">
    <source>
        <dbReference type="EMBL" id="PNY02088.1"/>
    </source>
</evidence>
<protein>
    <recommendedName>
        <fullName evidence="3">IMP dehydrogenase/GMP reductase</fullName>
    </recommendedName>
</protein>
<dbReference type="AlphaFoldDB" id="A0A2K3NGC1"/>
<dbReference type="ExpressionAtlas" id="A0A2K3NGC1">
    <property type="expression patterns" value="baseline"/>
</dbReference>
<name>A0A2K3NGC1_TRIPR</name>
<sequence length="89" mass="10522">MYLPERVLHQFGFTHTIPRFPSQSANPVTTRAEISLHFVHYLDMVLTPEHRGLAVIRPWDAAYGYMRWYFRISHPYINPLPAGKKRRSL</sequence>
<reference evidence="1 2" key="1">
    <citation type="journal article" date="2014" name="Am. J. Bot.">
        <title>Genome assembly and annotation for red clover (Trifolium pratense; Fabaceae).</title>
        <authorList>
            <person name="Istvanek J."/>
            <person name="Jaros M."/>
            <person name="Krenek A."/>
            <person name="Repkova J."/>
        </authorList>
    </citation>
    <scope>NUCLEOTIDE SEQUENCE [LARGE SCALE GENOMIC DNA]</scope>
    <source>
        <strain evidence="2">cv. Tatra</strain>
        <tissue evidence="1">Young leaves</tissue>
    </source>
</reference>
<comment type="caution">
    <text evidence="1">The sequence shown here is derived from an EMBL/GenBank/DDBJ whole genome shotgun (WGS) entry which is preliminary data.</text>
</comment>
<dbReference type="EMBL" id="ASHM01020904">
    <property type="protein sequence ID" value="PNY02088.1"/>
    <property type="molecule type" value="Genomic_DNA"/>
</dbReference>